<evidence type="ECO:0000313" key="6">
    <source>
        <dbReference type="Proteomes" id="UP001155587"/>
    </source>
</evidence>
<dbReference type="EMBL" id="JAKRRY010000003">
    <property type="protein sequence ID" value="MCW8345236.1"/>
    <property type="molecule type" value="Genomic_DNA"/>
</dbReference>
<evidence type="ECO:0000256" key="3">
    <source>
        <dbReference type="ARBA" id="ARBA00022840"/>
    </source>
</evidence>
<dbReference type="SUPFAM" id="SSF52540">
    <property type="entry name" value="P-loop containing nucleoside triphosphate hydrolases"/>
    <property type="match status" value="2"/>
</dbReference>
<dbReference type="Gene3D" id="3.40.50.300">
    <property type="entry name" value="P-loop containing nucleotide triphosphate hydrolases"/>
    <property type="match status" value="2"/>
</dbReference>
<dbReference type="SMART" id="SM00382">
    <property type="entry name" value="AAA"/>
    <property type="match status" value="1"/>
</dbReference>
<dbReference type="GO" id="GO:0016887">
    <property type="term" value="F:ATP hydrolysis activity"/>
    <property type="evidence" value="ECO:0007669"/>
    <property type="project" value="InterPro"/>
</dbReference>
<keyword evidence="3 5" id="KW-0067">ATP-binding</keyword>
<dbReference type="NCBIfam" id="NF008186">
    <property type="entry name" value="PRK10938.1"/>
    <property type="match status" value="1"/>
</dbReference>
<proteinExistence type="predicted"/>
<evidence type="ECO:0000256" key="1">
    <source>
        <dbReference type="ARBA" id="ARBA00022448"/>
    </source>
</evidence>
<dbReference type="FunFam" id="3.40.50.300:FF:000866">
    <property type="entry name" value="Molybdate ABC transporter ATP-binding protein ModF"/>
    <property type="match status" value="1"/>
</dbReference>
<dbReference type="CDD" id="cd00267">
    <property type="entry name" value="ABC_ATPase"/>
    <property type="match status" value="1"/>
</dbReference>
<dbReference type="RefSeq" id="WP_265673685.1">
    <property type="nucleotide sequence ID" value="NZ_JAKRRY010000003.1"/>
</dbReference>
<keyword evidence="1" id="KW-0813">Transport</keyword>
<dbReference type="GO" id="GO:0043190">
    <property type="term" value="C:ATP-binding cassette (ABC) transporter complex"/>
    <property type="evidence" value="ECO:0007669"/>
    <property type="project" value="TreeGrafter"/>
</dbReference>
<dbReference type="Pfam" id="PF00005">
    <property type="entry name" value="ABC_tran"/>
    <property type="match status" value="2"/>
</dbReference>
<dbReference type="AlphaFoldDB" id="A0A9X3CKX1"/>
<comment type="caution">
    <text evidence="5">The sequence shown here is derived from an EMBL/GenBank/DDBJ whole genome shotgun (WGS) entry which is preliminary data.</text>
</comment>
<dbReference type="PANTHER" id="PTHR43553:SF3">
    <property type="entry name" value="ABC TRANSPORTER ATP-BINDING PROTEIN MODF"/>
    <property type="match status" value="1"/>
</dbReference>
<dbReference type="InterPro" id="IPR050095">
    <property type="entry name" value="ECF_ABC_transporter_ATP-bd"/>
</dbReference>
<dbReference type="GO" id="GO:0005524">
    <property type="term" value="F:ATP binding"/>
    <property type="evidence" value="ECO:0007669"/>
    <property type="project" value="UniProtKB-KW"/>
</dbReference>
<gene>
    <name evidence="5" type="primary">modF</name>
    <name evidence="5" type="ORF">MD535_04225</name>
</gene>
<accession>A0A9X3CKX1</accession>
<dbReference type="PROSITE" id="PS50893">
    <property type="entry name" value="ABC_TRANSPORTER_2"/>
    <property type="match status" value="2"/>
</dbReference>
<feature type="domain" description="ABC transporter" evidence="4">
    <location>
        <begin position="254"/>
        <end position="488"/>
    </location>
</feature>
<reference evidence="5" key="1">
    <citation type="submission" date="2022-02" db="EMBL/GenBank/DDBJ databases">
        <title>Vibrio sp. nov, a new bacterium isolated from seawater.</title>
        <authorList>
            <person name="Yuan Y."/>
        </authorList>
    </citation>
    <scope>NUCLEOTIDE SEQUENCE</scope>
    <source>
        <strain evidence="5">ZSDZ65</strain>
    </source>
</reference>
<dbReference type="GO" id="GO:0042626">
    <property type="term" value="F:ATPase-coupled transmembrane transporter activity"/>
    <property type="evidence" value="ECO:0007669"/>
    <property type="project" value="TreeGrafter"/>
</dbReference>
<sequence>MAITFNQVQFNQSQTLCIPFWQLKHKEHWGVFETQGNVGSVIGDLLCQEIEPNTGSVDTNHCHIAQVSLAEQQRLLELEHANDDTDFLDRIDHGRSVIQLISEQCDNPVIIEQLLQELDLLHLKDRGFKQLSTGETRRVMLARALSSSPQVLVLDEPFVGLDHAHRKILADYLYDLSAHVQLILITSREDEIPTWVNHIALFENGTLKEELSYQQWACHPLIAQLLSQSAIQSEQWMELIRKHQHTSAFSDPLIQITNGCVEYVDQKIFSNVNWQINHGEHWQVRGPNGCGKSTLLGLIFGDHPQCYSNDIQIYGMKRGSGETVWDIKQHTGMVSSSLHLQYRVSCNALDVLLSGFFDSIGLYDKPTKKQIDTAKEWLTLLHMAHLAQSSFKALEYSQQRLLLIARAIIKQPTILILDEPYQGLDYLGRKLVMNALNMIAKENLSQLLYVSHYTEDTLDSIQNFVDFIPNLQEDGYQIKITNKAKVTDE</sequence>
<dbReference type="InterPro" id="IPR027417">
    <property type="entry name" value="P-loop_NTPase"/>
</dbReference>
<evidence type="ECO:0000259" key="4">
    <source>
        <dbReference type="PROSITE" id="PS50893"/>
    </source>
</evidence>
<protein>
    <submittedName>
        <fullName evidence="5">Molybdate ABC transporter ATP-binding protein ModF</fullName>
    </submittedName>
</protein>
<dbReference type="PANTHER" id="PTHR43553">
    <property type="entry name" value="HEAVY METAL TRANSPORTER"/>
    <property type="match status" value="1"/>
</dbReference>
<evidence type="ECO:0000256" key="2">
    <source>
        <dbReference type="ARBA" id="ARBA00022741"/>
    </source>
</evidence>
<dbReference type="Proteomes" id="UP001155587">
    <property type="component" value="Unassembled WGS sequence"/>
</dbReference>
<keyword evidence="2" id="KW-0547">Nucleotide-binding</keyword>
<evidence type="ECO:0000313" key="5">
    <source>
        <dbReference type="EMBL" id="MCW8345236.1"/>
    </source>
</evidence>
<dbReference type="InterPro" id="IPR003593">
    <property type="entry name" value="AAA+_ATPase"/>
</dbReference>
<feature type="domain" description="ABC transporter" evidence="4">
    <location>
        <begin position="1"/>
        <end position="229"/>
    </location>
</feature>
<organism evidence="5 6">
    <name type="scientific">Vibrio qingdaonensis</name>
    <dbReference type="NCBI Taxonomy" id="2829491"/>
    <lineage>
        <taxon>Bacteria</taxon>
        <taxon>Pseudomonadati</taxon>
        <taxon>Pseudomonadota</taxon>
        <taxon>Gammaproteobacteria</taxon>
        <taxon>Vibrionales</taxon>
        <taxon>Vibrionaceae</taxon>
        <taxon>Vibrio</taxon>
    </lineage>
</organism>
<dbReference type="InterPro" id="IPR003439">
    <property type="entry name" value="ABC_transporter-like_ATP-bd"/>
</dbReference>
<name>A0A9X3CKX1_9VIBR</name>
<keyword evidence="6" id="KW-1185">Reference proteome</keyword>